<organism evidence="3 4">
    <name type="scientific">Spirosoma soli</name>
    <dbReference type="NCBI Taxonomy" id="1770529"/>
    <lineage>
        <taxon>Bacteria</taxon>
        <taxon>Pseudomonadati</taxon>
        <taxon>Bacteroidota</taxon>
        <taxon>Cytophagia</taxon>
        <taxon>Cytophagales</taxon>
        <taxon>Cytophagaceae</taxon>
        <taxon>Spirosoma</taxon>
    </lineage>
</organism>
<name>A0ABW5M2Q7_9BACT</name>
<dbReference type="InterPro" id="IPR010559">
    <property type="entry name" value="Sig_transdc_His_kin_internal"/>
</dbReference>
<dbReference type="EMBL" id="JBHULN010000003">
    <property type="protein sequence ID" value="MFD2570433.1"/>
    <property type="molecule type" value="Genomic_DNA"/>
</dbReference>
<feature type="transmembrane region" description="Helical" evidence="1">
    <location>
        <begin position="45"/>
        <end position="63"/>
    </location>
</feature>
<keyword evidence="4" id="KW-1185">Reference proteome</keyword>
<keyword evidence="1" id="KW-0472">Membrane</keyword>
<evidence type="ECO:0000313" key="3">
    <source>
        <dbReference type="EMBL" id="MFD2570433.1"/>
    </source>
</evidence>
<keyword evidence="1" id="KW-1133">Transmembrane helix</keyword>
<feature type="transmembrane region" description="Helical" evidence="1">
    <location>
        <begin position="83"/>
        <end position="105"/>
    </location>
</feature>
<dbReference type="EC" id="2.7.13.3" evidence="3"/>
<evidence type="ECO:0000256" key="1">
    <source>
        <dbReference type="SAM" id="Phobius"/>
    </source>
</evidence>
<accession>A0ABW5M2Q7</accession>
<evidence type="ECO:0000313" key="4">
    <source>
        <dbReference type="Proteomes" id="UP001597469"/>
    </source>
</evidence>
<sequence>MTVYRLTFFQSVQSALGVLAMYFPITLFVNLPAYTLSFLRAEAPFLLMLGLINGLIFLGWILLNEHGLDWVTANLGDKFFTDYRVAVQLLVLFGSCLAGILLANLSELLFEMAQRTPTFVNQVTVPKQVNGITLPLIDPGAYHRRANIGLNIVILFSIFYIAANRRVVQRLRDNQIQTERLGKETVLAQFAALKSQVSPHFLFNSLSILSSLVHVDPDLSEQFIDKLSRAYRYILEQKDNDRIDLRTELTFLESYTFLLKIRFESGFDVRVDADVDLTKRYQIAPLTLQLLIENAVKHNRMSPEEPLTVYIEQEADCLVVSNDLRPREQLGPSTGVGLQNIINRYRLLTDRAVWVGQEQGRFVVKIPLLTHPFTIIP</sequence>
<gene>
    <name evidence="3" type="ORF">ACFSUS_07295</name>
</gene>
<dbReference type="Gene3D" id="3.30.565.10">
    <property type="entry name" value="Histidine kinase-like ATPase, C-terminal domain"/>
    <property type="match status" value="1"/>
</dbReference>
<evidence type="ECO:0000259" key="2">
    <source>
        <dbReference type="Pfam" id="PF06580"/>
    </source>
</evidence>
<keyword evidence="3" id="KW-0418">Kinase</keyword>
<feature type="domain" description="Signal transduction histidine kinase internal region" evidence="2">
    <location>
        <begin position="188"/>
        <end position="265"/>
    </location>
</feature>
<dbReference type="GO" id="GO:0004673">
    <property type="term" value="F:protein histidine kinase activity"/>
    <property type="evidence" value="ECO:0007669"/>
    <property type="project" value="UniProtKB-EC"/>
</dbReference>
<dbReference type="InterPro" id="IPR050640">
    <property type="entry name" value="Bact_2-comp_sensor_kinase"/>
</dbReference>
<feature type="transmembrane region" description="Helical" evidence="1">
    <location>
        <begin position="12"/>
        <end position="33"/>
    </location>
</feature>
<proteinExistence type="predicted"/>
<keyword evidence="1" id="KW-0812">Transmembrane</keyword>
<keyword evidence="3" id="KW-0808">Transferase</keyword>
<reference evidence="4" key="1">
    <citation type="journal article" date="2019" name="Int. J. Syst. Evol. Microbiol.">
        <title>The Global Catalogue of Microorganisms (GCM) 10K type strain sequencing project: providing services to taxonomists for standard genome sequencing and annotation.</title>
        <authorList>
            <consortium name="The Broad Institute Genomics Platform"/>
            <consortium name="The Broad Institute Genome Sequencing Center for Infectious Disease"/>
            <person name="Wu L."/>
            <person name="Ma J."/>
        </authorList>
    </citation>
    <scope>NUCLEOTIDE SEQUENCE [LARGE SCALE GENOMIC DNA]</scope>
    <source>
        <strain evidence="4">KCTC 42805</strain>
    </source>
</reference>
<comment type="caution">
    <text evidence="3">The sequence shown here is derived from an EMBL/GenBank/DDBJ whole genome shotgun (WGS) entry which is preliminary data.</text>
</comment>
<dbReference type="Pfam" id="PF06580">
    <property type="entry name" value="His_kinase"/>
    <property type="match status" value="1"/>
</dbReference>
<protein>
    <submittedName>
        <fullName evidence="3">Sensor histidine kinase</fullName>
        <ecNumber evidence="3">2.7.13.3</ecNumber>
    </submittedName>
</protein>
<dbReference type="PANTHER" id="PTHR34220">
    <property type="entry name" value="SENSOR HISTIDINE KINASE YPDA"/>
    <property type="match status" value="1"/>
</dbReference>
<dbReference type="PANTHER" id="PTHR34220:SF7">
    <property type="entry name" value="SENSOR HISTIDINE KINASE YPDA"/>
    <property type="match status" value="1"/>
</dbReference>
<dbReference type="InterPro" id="IPR036890">
    <property type="entry name" value="HATPase_C_sf"/>
</dbReference>
<feature type="transmembrane region" description="Helical" evidence="1">
    <location>
        <begin position="146"/>
        <end position="163"/>
    </location>
</feature>
<dbReference type="RefSeq" id="WP_381521097.1">
    <property type="nucleotide sequence ID" value="NZ_JBHULN010000003.1"/>
</dbReference>
<dbReference type="Proteomes" id="UP001597469">
    <property type="component" value="Unassembled WGS sequence"/>
</dbReference>